<evidence type="ECO:0000256" key="2">
    <source>
        <dbReference type="ARBA" id="ARBA00005752"/>
    </source>
</evidence>
<dbReference type="AlphaFoldDB" id="A0A1G1XMG9"/>
<accession>A0A1G1XMG9</accession>
<organism evidence="12 13">
    <name type="scientific">Candidatus Buchananbacteria bacterium RBG_13_36_9</name>
    <dbReference type="NCBI Taxonomy" id="1797530"/>
    <lineage>
        <taxon>Bacteria</taxon>
        <taxon>Candidatus Buchananiibacteriota</taxon>
    </lineage>
</organism>
<dbReference type="SUPFAM" id="SSF56235">
    <property type="entry name" value="N-terminal nucleophile aminohydrolases (Ntn hydrolases)"/>
    <property type="match status" value="1"/>
</dbReference>
<evidence type="ECO:0000256" key="4">
    <source>
        <dbReference type="ARBA" id="ARBA00022741"/>
    </source>
</evidence>
<dbReference type="EMBL" id="MHHZ01000021">
    <property type="protein sequence ID" value="OGY41172.1"/>
    <property type="molecule type" value="Genomic_DNA"/>
</dbReference>
<keyword evidence="8" id="KW-0061">Asparagine biosynthesis</keyword>
<dbReference type="NCBIfam" id="TIGR01536">
    <property type="entry name" value="asn_synth_AEB"/>
    <property type="match status" value="1"/>
</dbReference>
<sequence length="625" mass="71924">MCGIAGLAGDFPQPENLLQKMKFSTKHRGPDQDGVFIDYANKIFLGHQRLSIIDCSINGKQPMRKGPAVIVFNGEIYNYKDLYKELQNDFDFSSASDTEVLLAGYLKYGINQLLEKITGMFAFCIYDDRKKLLFLVRDRLGEKPLYYYSSQGKFAFASELKSFRHLSEAQEIDFTNLDHYLTLGYVPAPLSIIKNVKKLQPGCLLTVDLSNFHCQMEKYWDLDPTINKQSLSEQDAIDKITELLKKSVSQSLNSDVPLGIFLSGGIDSSLIACLAKNILGNKTKTFSVIYDNKSFDESQYSRQMAKYLGIEHMELPINSNDAKNAIMDFSSFIDEPLADMSIIPTYLLSKLTRKHVTVALGGDGADEMFIGYPTHLAHKLVNVYNLIPESLRKNFIEKLISHLPISHKDFSIEFKLKRFIGSANLEPQLRHFCWQSQFNYNEKKLLYNREFNAEQNLTDFLHHHIPTDIISIFNLIEYLDLKFYLPNDILAKVDIASMANSLEVRAPYLNHHLVEFVYSLDEKLKLKLFRQKYILKKVAAKFLPANIVYRKKHGFGIPLGQWLKEDLSEYAAEILSRQNVEKIPVLNFQYINKLFNEHKNGAKDNRKQLWALITLLNWHQSYYGT</sequence>
<reference evidence="12 13" key="1">
    <citation type="journal article" date="2016" name="Nat. Commun.">
        <title>Thousands of microbial genomes shed light on interconnected biogeochemical processes in an aquifer system.</title>
        <authorList>
            <person name="Anantharaman K."/>
            <person name="Brown C.T."/>
            <person name="Hug L.A."/>
            <person name="Sharon I."/>
            <person name="Castelle C.J."/>
            <person name="Probst A.J."/>
            <person name="Thomas B.C."/>
            <person name="Singh A."/>
            <person name="Wilkins M.J."/>
            <person name="Karaoz U."/>
            <person name="Brodie E.L."/>
            <person name="Williams K.H."/>
            <person name="Hubbard S.S."/>
            <person name="Banfield J.F."/>
        </authorList>
    </citation>
    <scope>NUCLEOTIDE SEQUENCE [LARGE SCALE GENOMIC DNA]</scope>
</reference>
<dbReference type="PROSITE" id="PS51278">
    <property type="entry name" value="GATASE_TYPE_2"/>
    <property type="match status" value="1"/>
</dbReference>
<evidence type="ECO:0000256" key="10">
    <source>
        <dbReference type="PIRSR" id="PIRSR001589-3"/>
    </source>
</evidence>
<dbReference type="PANTHER" id="PTHR43284:SF1">
    <property type="entry name" value="ASPARAGINE SYNTHETASE"/>
    <property type="match status" value="1"/>
</dbReference>
<feature type="binding site" evidence="9">
    <location>
        <position position="97"/>
    </location>
    <ligand>
        <name>L-glutamine</name>
        <dbReference type="ChEBI" id="CHEBI:58359"/>
    </ligand>
</feature>
<dbReference type="EC" id="6.3.5.4" evidence="3"/>
<dbReference type="CDD" id="cd01991">
    <property type="entry name" value="Asn_synthase_B_C"/>
    <property type="match status" value="1"/>
</dbReference>
<evidence type="ECO:0000256" key="3">
    <source>
        <dbReference type="ARBA" id="ARBA00012737"/>
    </source>
</evidence>
<dbReference type="CDD" id="cd00712">
    <property type="entry name" value="AsnB"/>
    <property type="match status" value="1"/>
</dbReference>
<dbReference type="PIRSF" id="PIRSF001589">
    <property type="entry name" value="Asn_synthetase_glu-h"/>
    <property type="match status" value="1"/>
</dbReference>
<dbReference type="Gene3D" id="3.40.50.620">
    <property type="entry name" value="HUPs"/>
    <property type="match status" value="1"/>
</dbReference>
<feature type="active site" description="For GATase activity" evidence="8">
    <location>
        <position position="2"/>
    </location>
</feature>
<gene>
    <name evidence="12" type="ORF">A2Y82_01855</name>
</gene>
<comment type="catalytic activity">
    <reaction evidence="7">
        <text>L-aspartate + L-glutamine + ATP + H2O = L-asparagine + L-glutamate + AMP + diphosphate + H(+)</text>
        <dbReference type="Rhea" id="RHEA:12228"/>
        <dbReference type="ChEBI" id="CHEBI:15377"/>
        <dbReference type="ChEBI" id="CHEBI:15378"/>
        <dbReference type="ChEBI" id="CHEBI:29985"/>
        <dbReference type="ChEBI" id="CHEBI:29991"/>
        <dbReference type="ChEBI" id="CHEBI:30616"/>
        <dbReference type="ChEBI" id="CHEBI:33019"/>
        <dbReference type="ChEBI" id="CHEBI:58048"/>
        <dbReference type="ChEBI" id="CHEBI:58359"/>
        <dbReference type="ChEBI" id="CHEBI:456215"/>
        <dbReference type="EC" id="6.3.5.4"/>
    </reaction>
</comment>
<comment type="pathway">
    <text evidence="1">Amino-acid biosynthesis; L-asparagine biosynthesis; L-asparagine from L-aspartate (L-Gln route): step 1/1.</text>
</comment>
<proteinExistence type="inferred from homology"/>
<evidence type="ECO:0000256" key="6">
    <source>
        <dbReference type="ARBA" id="ARBA00022962"/>
    </source>
</evidence>
<keyword evidence="4 9" id="KW-0547">Nucleotide-binding</keyword>
<feature type="domain" description="Glutamine amidotransferase type-2" evidence="11">
    <location>
        <begin position="2"/>
        <end position="210"/>
    </location>
</feature>
<evidence type="ECO:0000313" key="13">
    <source>
        <dbReference type="Proteomes" id="UP000176498"/>
    </source>
</evidence>
<dbReference type="InterPro" id="IPR017932">
    <property type="entry name" value="GATase_2_dom"/>
</dbReference>
<dbReference type="GO" id="GO:0006529">
    <property type="term" value="P:asparagine biosynthetic process"/>
    <property type="evidence" value="ECO:0007669"/>
    <property type="project" value="UniProtKB-KW"/>
</dbReference>
<dbReference type="Pfam" id="PF13537">
    <property type="entry name" value="GATase_7"/>
    <property type="match status" value="1"/>
</dbReference>
<evidence type="ECO:0000256" key="5">
    <source>
        <dbReference type="ARBA" id="ARBA00022840"/>
    </source>
</evidence>
<dbReference type="SUPFAM" id="SSF52402">
    <property type="entry name" value="Adenine nucleotide alpha hydrolases-like"/>
    <property type="match status" value="1"/>
</dbReference>
<protein>
    <recommendedName>
        <fullName evidence="3">asparagine synthase (glutamine-hydrolyzing)</fullName>
        <ecNumber evidence="3">6.3.5.4</ecNumber>
    </recommendedName>
</protein>
<evidence type="ECO:0000256" key="9">
    <source>
        <dbReference type="PIRSR" id="PIRSR001589-2"/>
    </source>
</evidence>
<dbReference type="GO" id="GO:0004066">
    <property type="term" value="F:asparagine synthase (glutamine-hydrolyzing) activity"/>
    <property type="evidence" value="ECO:0007669"/>
    <property type="project" value="UniProtKB-EC"/>
</dbReference>
<dbReference type="PANTHER" id="PTHR43284">
    <property type="entry name" value="ASPARAGINE SYNTHETASE (GLUTAMINE-HYDROLYZING)"/>
    <property type="match status" value="1"/>
</dbReference>
<dbReference type="InterPro" id="IPR014729">
    <property type="entry name" value="Rossmann-like_a/b/a_fold"/>
</dbReference>
<name>A0A1G1XMG9_9BACT</name>
<dbReference type="Gene3D" id="3.60.20.10">
    <property type="entry name" value="Glutamine Phosphoribosylpyrophosphate, subunit 1, domain 1"/>
    <property type="match status" value="1"/>
</dbReference>
<dbReference type="Proteomes" id="UP000176498">
    <property type="component" value="Unassembled WGS sequence"/>
</dbReference>
<keyword evidence="8" id="KW-0028">Amino-acid biosynthesis</keyword>
<evidence type="ECO:0000313" key="12">
    <source>
        <dbReference type="EMBL" id="OGY41172.1"/>
    </source>
</evidence>
<dbReference type="InterPro" id="IPR051786">
    <property type="entry name" value="ASN_synthetase/amidase"/>
</dbReference>
<feature type="binding site" evidence="9">
    <location>
        <position position="288"/>
    </location>
    <ligand>
        <name>ATP</name>
        <dbReference type="ChEBI" id="CHEBI:30616"/>
    </ligand>
</feature>
<keyword evidence="5 9" id="KW-0067">ATP-binding</keyword>
<comment type="caution">
    <text evidence="12">The sequence shown here is derived from an EMBL/GenBank/DDBJ whole genome shotgun (WGS) entry which is preliminary data.</text>
</comment>
<dbReference type="InterPro" id="IPR029055">
    <property type="entry name" value="Ntn_hydrolases_N"/>
</dbReference>
<dbReference type="GO" id="GO:0005524">
    <property type="term" value="F:ATP binding"/>
    <property type="evidence" value="ECO:0007669"/>
    <property type="project" value="UniProtKB-KW"/>
</dbReference>
<dbReference type="GO" id="GO:0005829">
    <property type="term" value="C:cytosol"/>
    <property type="evidence" value="ECO:0007669"/>
    <property type="project" value="TreeGrafter"/>
</dbReference>
<dbReference type="InterPro" id="IPR006426">
    <property type="entry name" value="Asn_synth_AEB"/>
</dbReference>
<keyword evidence="6 8" id="KW-0315">Glutamine amidotransferase</keyword>
<evidence type="ECO:0000259" key="11">
    <source>
        <dbReference type="PROSITE" id="PS51278"/>
    </source>
</evidence>
<comment type="similarity">
    <text evidence="2">Belongs to the asparagine synthetase family.</text>
</comment>
<dbReference type="InterPro" id="IPR001962">
    <property type="entry name" value="Asn_synthase"/>
</dbReference>
<feature type="site" description="Important for beta-aspartyl-AMP intermediate formation" evidence="10">
    <location>
        <position position="363"/>
    </location>
</feature>
<evidence type="ECO:0000256" key="7">
    <source>
        <dbReference type="ARBA" id="ARBA00048741"/>
    </source>
</evidence>
<dbReference type="Pfam" id="PF00733">
    <property type="entry name" value="Asn_synthase"/>
    <property type="match status" value="1"/>
</dbReference>
<evidence type="ECO:0000256" key="8">
    <source>
        <dbReference type="PIRSR" id="PIRSR001589-1"/>
    </source>
</evidence>
<dbReference type="InterPro" id="IPR033738">
    <property type="entry name" value="AsnB_N"/>
</dbReference>
<evidence type="ECO:0000256" key="1">
    <source>
        <dbReference type="ARBA" id="ARBA00005187"/>
    </source>
</evidence>